<keyword evidence="4" id="KW-1185">Reference proteome</keyword>
<dbReference type="Pfam" id="PF00582">
    <property type="entry name" value="Usp"/>
    <property type="match status" value="1"/>
</dbReference>
<sequence>MPNILNTNLLFLCYSFLNKPAMNFKKILIAVDNSTCSEKAAKAGYDMAEKFDAEVALVNIIEPIPANVNPDLTLAPVFLETYDNSEENSHILLKEIETKYGKGITTTYLSVVDTAAHGIIQQSDEWGSDLIVIGTYGRTGLYHFLMGSVAEHVARKSACPVLIIPNKSEVD</sequence>
<dbReference type="PRINTS" id="PR01438">
    <property type="entry name" value="UNVRSLSTRESS"/>
</dbReference>
<reference evidence="4" key="1">
    <citation type="submission" date="2016-10" db="EMBL/GenBank/DDBJ databases">
        <authorList>
            <person name="Varghese N."/>
            <person name="Submissions S."/>
        </authorList>
    </citation>
    <scope>NUCLEOTIDE SEQUENCE [LARGE SCALE GENOMIC DNA]</scope>
    <source>
        <strain evidence="4">DSM 17933</strain>
    </source>
</reference>
<evidence type="ECO:0000256" key="1">
    <source>
        <dbReference type="ARBA" id="ARBA00008791"/>
    </source>
</evidence>
<name>A0A1G7UPB8_9SPHI</name>
<dbReference type="CDD" id="cd00293">
    <property type="entry name" value="USP-like"/>
    <property type="match status" value="1"/>
</dbReference>
<organism evidence="3 4">
    <name type="scientific">Pedobacter terrae</name>
    <dbReference type="NCBI Taxonomy" id="405671"/>
    <lineage>
        <taxon>Bacteria</taxon>
        <taxon>Pseudomonadati</taxon>
        <taxon>Bacteroidota</taxon>
        <taxon>Sphingobacteriia</taxon>
        <taxon>Sphingobacteriales</taxon>
        <taxon>Sphingobacteriaceae</taxon>
        <taxon>Pedobacter</taxon>
    </lineage>
</organism>
<evidence type="ECO:0000313" key="4">
    <source>
        <dbReference type="Proteomes" id="UP000199643"/>
    </source>
</evidence>
<dbReference type="Proteomes" id="UP000199643">
    <property type="component" value="Unassembled WGS sequence"/>
</dbReference>
<dbReference type="Gene3D" id="3.40.50.620">
    <property type="entry name" value="HUPs"/>
    <property type="match status" value="1"/>
</dbReference>
<dbReference type="PANTHER" id="PTHR46268:SF6">
    <property type="entry name" value="UNIVERSAL STRESS PROTEIN UP12"/>
    <property type="match status" value="1"/>
</dbReference>
<evidence type="ECO:0000313" key="3">
    <source>
        <dbReference type="EMBL" id="SDG49188.1"/>
    </source>
</evidence>
<gene>
    <name evidence="3" type="ORF">SAMN05421827_10757</name>
</gene>
<accession>A0A1G7UPB8</accession>
<dbReference type="EMBL" id="FNCH01000007">
    <property type="protein sequence ID" value="SDG49188.1"/>
    <property type="molecule type" value="Genomic_DNA"/>
</dbReference>
<dbReference type="InterPro" id="IPR014729">
    <property type="entry name" value="Rossmann-like_a/b/a_fold"/>
</dbReference>
<dbReference type="InterPro" id="IPR006015">
    <property type="entry name" value="Universal_stress_UspA"/>
</dbReference>
<proteinExistence type="inferred from homology"/>
<dbReference type="InterPro" id="IPR006016">
    <property type="entry name" value="UspA"/>
</dbReference>
<dbReference type="PANTHER" id="PTHR46268">
    <property type="entry name" value="STRESS RESPONSE PROTEIN NHAX"/>
    <property type="match status" value="1"/>
</dbReference>
<protein>
    <submittedName>
        <fullName evidence="3">Nucleotide-binding universal stress protein, UspA family</fullName>
    </submittedName>
</protein>
<feature type="domain" description="UspA" evidence="2">
    <location>
        <begin position="24"/>
        <end position="165"/>
    </location>
</feature>
<evidence type="ECO:0000259" key="2">
    <source>
        <dbReference type="Pfam" id="PF00582"/>
    </source>
</evidence>
<dbReference type="SUPFAM" id="SSF52402">
    <property type="entry name" value="Adenine nucleotide alpha hydrolases-like"/>
    <property type="match status" value="1"/>
</dbReference>
<dbReference type="AlphaFoldDB" id="A0A1G7UPB8"/>
<comment type="similarity">
    <text evidence="1">Belongs to the universal stress protein A family.</text>
</comment>